<evidence type="ECO:0000256" key="3">
    <source>
        <dbReference type="ARBA" id="ARBA00022576"/>
    </source>
</evidence>
<dbReference type="Gene3D" id="3.90.1150.10">
    <property type="entry name" value="Aspartate Aminotransferase, domain 1"/>
    <property type="match status" value="1"/>
</dbReference>
<name>A0A2U2BMI5_ALCFA</name>
<sequence length="448" mass="48894">MNSPYFAPQQIASELNLQSHWMPFTANRHFQQDPRLVVKAEGNWLYDQDGRQIFDSLSGLWTCGAGHARHEIQAAVHRQLGQLDYSPAFQFGHPAAFQLADKLTQHTPDGLDHVFFTNSGSECTDTVVKMVRAYWRIKGQATKTRLIGRARGYHGVNVAGTSLGGIGGNRKMFGQLMDADHLPHVLQADCAFTRGQPETGGLTLADELLKLIELHDASTIAAVFVEPVSGSAGVLVPPTGYLQRLRQICDQHNILLVFDEVITGLGRLGTYTGAEYFGVTPDIMTMAKQLTNGAIPMGAVVASKEIYQTFMGQDLPLHAVEFSHGHTYSAHPVACAAGLAALELLEQDNLLQRSAELAPHFEQALHQLRDSPNVIDIRNCGLAGAIQLAPRNSDPAIRPFEAGLQLWKQGFYVRFGGDTLQFGPTFTSTPEQLDSLFDAVGGVLKQLA</sequence>
<dbReference type="PROSITE" id="PS00600">
    <property type="entry name" value="AA_TRANSFER_CLASS_3"/>
    <property type="match status" value="1"/>
</dbReference>
<dbReference type="FunFam" id="3.40.640.10:FF:000014">
    <property type="entry name" value="Adenosylmethionine-8-amino-7-oxononanoate aminotransferase, probable"/>
    <property type="match status" value="1"/>
</dbReference>
<dbReference type="Pfam" id="PF00202">
    <property type="entry name" value="Aminotran_3"/>
    <property type="match status" value="1"/>
</dbReference>
<dbReference type="SUPFAM" id="SSF53383">
    <property type="entry name" value="PLP-dependent transferases"/>
    <property type="match status" value="1"/>
</dbReference>
<proteinExistence type="inferred from homology"/>
<reference evidence="7 8" key="2">
    <citation type="submission" date="2018-05" db="EMBL/GenBank/DDBJ databases">
        <authorList>
            <person name="Lanie J.A."/>
            <person name="Ng W.-L."/>
            <person name="Kazmierczak K.M."/>
            <person name="Andrzejewski T.M."/>
            <person name="Davidsen T.M."/>
            <person name="Wayne K.J."/>
            <person name="Tettelin H."/>
            <person name="Glass J.I."/>
            <person name="Rusch D."/>
            <person name="Podicherti R."/>
            <person name="Tsui H.-C.T."/>
            <person name="Winkler M.E."/>
        </authorList>
    </citation>
    <scope>NUCLEOTIDE SEQUENCE [LARGE SCALE GENOMIC DNA]</scope>
    <source>
        <strain evidence="7 8">YBY</strain>
    </source>
</reference>
<dbReference type="GO" id="GO:0030170">
    <property type="term" value="F:pyridoxal phosphate binding"/>
    <property type="evidence" value="ECO:0007669"/>
    <property type="project" value="InterPro"/>
</dbReference>
<comment type="caution">
    <text evidence="7">The sequence shown here is derived from an EMBL/GenBank/DDBJ whole genome shotgun (WGS) entry which is preliminary data.</text>
</comment>
<evidence type="ECO:0000256" key="5">
    <source>
        <dbReference type="ARBA" id="ARBA00022898"/>
    </source>
</evidence>
<dbReference type="GO" id="GO:0009102">
    <property type="term" value="P:biotin biosynthetic process"/>
    <property type="evidence" value="ECO:0007669"/>
    <property type="project" value="TreeGrafter"/>
</dbReference>
<dbReference type="InterPro" id="IPR015421">
    <property type="entry name" value="PyrdxlP-dep_Trfase_major"/>
</dbReference>
<keyword evidence="5 6" id="KW-0663">Pyridoxal phosphate</keyword>
<keyword evidence="4 7" id="KW-0808">Transferase</keyword>
<evidence type="ECO:0000256" key="6">
    <source>
        <dbReference type="RuleBase" id="RU003560"/>
    </source>
</evidence>
<dbReference type="InterPro" id="IPR049704">
    <property type="entry name" value="Aminotrans_3_PPA_site"/>
</dbReference>
<organism evidence="7 8">
    <name type="scientific">Alcaligenes faecalis</name>
    <dbReference type="NCBI Taxonomy" id="511"/>
    <lineage>
        <taxon>Bacteria</taxon>
        <taxon>Pseudomonadati</taxon>
        <taxon>Pseudomonadota</taxon>
        <taxon>Betaproteobacteria</taxon>
        <taxon>Burkholderiales</taxon>
        <taxon>Alcaligenaceae</taxon>
        <taxon>Alcaligenes</taxon>
    </lineage>
</organism>
<dbReference type="PIRSF" id="PIRSF000521">
    <property type="entry name" value="Transaminase_4ab_Lys_Orn"/>
    <property type="match status" value="1"/>
</dbReference>
<comment type="cofactor">
    <cofactor evidence="1">
        <name>pyridoxal 5'-phosphate</name>
        <dbReference type="ChEBI" id="CHEBI:597326"/>
    </cofactor>
</comment>
<dbReference type="PANTHER" id="PTHR42684:SF1">
    <property type="entry name" value="BETA-ALANINE--PYRUVATE AMINOTRANSFERASE"/>
    <property type="match status" value="1"/>
</dbReference>
<evidence type="ECO:0000256" key="4">
    <source>
        <dbReference type="ARBA" id="ARBA00022679"/>
    </source>
</evidence>
<dbReference type="InterPro" id="IPR015424">
    <property type="entry name" value="PyrdxlP-dep_Trfase"/>
</dbReference>
<dbReference type="InterPro" id="IPR005814">
    <property type="entry name" value="Aminotrans_3"/>
</dbReference>
<accession>A0A2U2BMI5</accession>
<dbReference type="GO" id="GO:0004015">
    <property type="term" value="F:adenosylmethionine-8-amino-7-oxononanoate transaminase activity"/>
    <property type="evidence" value="ECO:0007669"/>
    <property type="project" value="TreeGrafter"/>
</dbReference>
<evidence type="ECO:0000256" key="1">
    <source>
        <dbReference type="ARBA" id="ARBA00001933"/>
    </source>
</evidence>
<dbReference type="Gene3D" id="3.40.640.10">
    <property type="entry name" value="Type I PLP-dependent aspartate aminotransferase-like (Major domain)"/>
    <property type="match status" value="1"/>
</dbReference>
<evidence type="ECO:0000256" key="2">
    <source>
        <dbReference type="ARBA" id="ARBA00008954"/>
    </source>
</evidence>
<dbReference type="RefSeq" id="WP_109088145.1">
    <property type="nucleotide sequence ID" value="NZ_CP190004.1"/>
</dbReference>
<comment type="similarity">
    <text evidence="2 6">Belongs to the class-III pyridoxal-phosphate-dependent aminotransferase family.</text>
</comment>
<dbReference type="CDD" id="cd00610">
    <property type="entry name" value="OAT_like"/>
    <property type="match status" value="1"/>
</dbReference>
<dbReference type="InterPro" id="IPR015422">
    <property type="entry name" value="PyrdxlP-dep_Trfase_small"/>
</dbReference>
<dbReference type="PANTHER" id="PTHR42684">
    <property type="entry name" value="ADENOSYLMETHIONINE-8-AMINO-7-OXONONANOATE AMINOTRANSFERASE"/>
    <property type="match status" value="1"/>
</dbReference>
<keyword evidence="3 7" id="KW-0032">Aminotransferase</keyword>
<evidence type="ECO:0000313" key="8">
    <source>
        <dbReference type="Proteomes" id="UP000245216"/>
    </source>
</evidence>
<dbReference type="Proteomes" id="UP000245216">
    <property type="component" value="Unassembled WGS sequence"/>
</dbReference>
<dbReference type="AlphaFoldDB" id="A0A2U2BMI5"/>
<reference evidence="7 8" key="1">
    <citation type="submission" date="2018-05" db="EMBL/GenBank/DDBJ databases">
        <title>Genome Sequence of an Efficient Indole-Degrading Bacterium, Alcaligenes sp.YBY.</title>
        <authorList>
            <person name="Yang B."/>
        </authorList>
    </citation>
    <scope>NUCLEOTIDE SEQUENCE [LARGE SCALE GENOMIC DNA]</scope>
    <source>
        <strain evidence="7 8">YBY</strain>
    </source>
</reference>
<dbReference type="STRING" id="511.UZ73_04535"/>
<evidence type="ECO:0000313" key="7">
    <source>
        <dbReference type="EMBL" id="PWE15220.1"/>
    </source>
</evidence>
<protein>
    <submittedName>
        <fullName evidence="7">Aspartate aminotransferase family protein</fullName>
    </submittedName>
</protein>
<dbReference type="EMBL" id="QEXO01000001">
    <property type="protein sequence ID" value="PWE15220.1"/>
    <property type="molecule type" value="Genomic_DNA"/>
</dbReference>
<gene>
    <name evidence="7" type="ORF">DF183_00320</name>
</gene>